<name>A0ACB8TXH4_9APHY</name>
<protein>
    <submittedName>
        <fullName evidence="1">Uncharacterized protein</fullName>
    </submittedName>
</protein>
<evidence type="ECO:0000313" key="1">
    <source>
        <dbReference type="EMBL" id="KAI0086686.1"/>
    </source>
</evidence>
<comment type="caution">
    <text evidence="1">The sequence shown here is derived from an EMBL/GenBank/DDBJ whole genome shotgun (WGS) entry which is preliminary data.</text>
</comment>
<dbReference type="Proteomes" id="UP001055072">
    <property type="component" value="Unassembled WGS sequence"/>
</dbReference>
<accession>A0ACB8TXH4</accession>
<organism evidence="1 2">
    <name type="scientific">Irpex rosettiformis</name>
    <dbReference type="NCBI Taxonomy" id="378272"/>
    <lineage>
        <taxon>Eukaryota</taxon>
        <taxon>Fungi</taxon>
        <taxon>Dikarya</taxon>
        <taxon>Basidiomycota</taxon>
        <taxon>Agaricomycotina</taxon>
        <taxon>Agaricomycetes</taxon>
        <taxon>Polyporales</taxon>
        <taxon>Irpicaceae</taxon>
        <taxon>Irpex</taxon>
    </lineage>
</organism>
<evidence type="ECO:0000313" key="2">
    <source>
        <dbReference type="Proteomes" id="UP001055072"/>
    </source>
</evidence>
<reference evidence="1" key="1">
    <citation type="journal article" date="2021" name="Environ. Microbiol.">
        <title>Gene family expansions and transcriptome signatures uncover fungal adaptations to wood decay.</title>
        <authorList>
            <person name="Hage H."/>
            <person name="Miyauchi S."/>
            <person name="Viragh M."/>
            <person name="Drula E."/>
            <person name="Min B."/>
            <person name="Chaduli D."/>
            <person name="Navarro D."/>
            <person name="Favel A."/>
            <person name="Norest M."/>
            <person name="Lesage-Meessen L."/>
            <person name="Balint B."/>
            <person name="Merenyi Z."/>
            <person name="de Eugenio L."/>
            <person name="Morin E."/>
            <person name="Martinez A.T."/>
            <person name="Baldrian P."/>
            <person name="Stursova M."/>
            <person name="Martinez M.J."/>
            <person name="Novotny C."/>
            <person name="Magnuson J.K."/>
            <person name="Spatafora J.W."/>
            <person name="Maurice S."/>
            <person name="Pangilinan J."/>
            <person name="Andreopoulos W."/>
            <person name="LaButti K."/>
            <person name="Hundley H."/>
            <person name="Na H."/>
            <person name="Kuo A."/>
            <person name="Barry K."/>
            <person name="Lipzen A."/>
            <person name="Henrissat B."/>
            <person name="Riley R."/>
            <person name="Ahrendt S."/>
            <person name="Nagy L.G."/>
            <person name="Grigoriev I.V."/>
            <person name="Martin F."/>
            <person name="Rosso M.N."/>
        </authorList>
    </citation>
    <scope>NUCLEOTIDE SEQUENCE</scope>
    <source>
        <strain evidence="1">CBS 384.51</strain>
    </source>
</reference>
<proteinExistence type="predicted"/>
<dbReference type="EMBL" id="MU274922">
    <property type="protein sequence ID" value="KAI0086686.1"/>
    <property type="molecule type" value="Genomic_DNA"/>
</dbReference>
<keyword evidence="2" id="KW-1185">Reference proteome</keyword>
<sequence>MVEHAEEPSKDSLGLDLDSLKIGDVQVKATPPEKTSTDKNEAPEHPEPQSAVPSDGQCDDEQTEPAEGTDTSVDPVAATSEEKKPPPREKKKPYNNPERVKTGGTQREKLSDDQLAQRMARIREQNEKIKQRRADVEADKQEFRKTQEEERQKQMRNKRVQESVNQAREQNARRKLDKIQNREWDTGKPGVGRSNTAEREPPSNPANQPPAQSARIGIRGGVRGGGGGRGRGRGRGGGPPRDASAKSPVVSPTDENPTTATIPAAAPAPDAPEATLTAAGASA</sequence>
<gene>
    <name evidence="1" type="ORF">BDY19DRAFT_995692</name>
</gene>